<feature type="signal peptide" evidence="2">
    <location>
        <begin position="1"/>
        <end position="22"/>
    </location>
</feature>
<evidence type="ECO:0000256" key="1">
    <source>
        <dbReference type="SAM" id="MobiDB-lite"/>
    </source>
</evidence>
<sequence precursor="true">MKKRIMAAILAATLLIGLTACGSTTDETTTASDPTAESADKQDKESTNNQSTDNQSSDNQSTDNQSSDNQSTDNQSTEKQSTDKDSTITDIENAAVAKDSGKSLVVYYSATGNTENVATTIAEAANADLFELEPEEPYSDDDLDWRNDDSRVSREHDNPDSREIKLTAATVDNWESYETVFIGYPIWWGIAAWPVNGFVKANDFTGKTVVPFCTATSSGIGESGELLQEMAGSGNWLEGDRFRSGTSSDDIQSWLGDLGL</sequence>
<keyword evidence="5" id="KW-1185">Reference proteome</keyword>
<dbReference type="PROSITE" id="PS51257">
    <property type="entry name" value="PROKAR_LIPOPROTEIN"/>
    <property type="match status" value="1"/>
</dbReference>
<dbReference type="InterPro" id="IPR001226">
    <property type="entry name" value="Flavodoxin_CS"/>
</dbReference>
<gene>
    <name evidence="4" type="ORF">DSM106044_03728</name>
</gene>
<reference evidence="4 5" key="1">
    <citation type="journal article" date="2019" name="Anaerobe">
        <title>Detection of Robinsoniella peoriensis in multiple bone samples of a trauma patient.</title>
        <authorList>
            <person name="Schrottner P."/>
            <person name="Hartwich K."/>
            <person name="Bunk B."/>
            <person name="Schober I."/>
            <person name="Helbig S."/>
            <person name="Rudolph W.W."/>
            <person name="Gunzer F."/>
        </authorList>
    </citation>
    <scope>NUCLEOTIDE SEQUENCE [LARGE SCALE GENOMIC DNA]</scope>
    <source>
        <strain evidence="4 5">DSM 106044</strain>
    </source>
</reference>
<dbReference type="PANTHER" id="PTHR39201">
    <property type="entry name" value="EXPORTED PROTEIN-RELATED"/>
    <property type="match status" value="1"/>
</dbReference>
<feature type="compositionally biased region" description="Low complexity" evidence="1">
    <location>
        <begin position="47"/>
        <end position="77"/>
    </location>
</feature>
<proteinExistence type="predicted"/>
<evidence type="ECO:0000313" key="5">
    <source>
        <dbReference type="Proteomes" id="UP000306509"/>
    </source>
</evidence>
<name>A0A4U8QC70_9FIRM</name>
<feature type="region of interest" description="Disordered" evidence="1">
    <location>
        <begin position="22"/>
        <end position="88"/>
    </location>
</feature>
<dbReference type="Gene3D" id="3.40.50.360">
    <property type="match status" value="1"/>
</dbReference>
<evidence type="ECO:0000259" key="3">
    <source>
        <dbReference type="PROSITE" id="PS50902"/>
    </source>
</evidence>
<dbReference type="PANTHER" id="PTHR39201:SF1">
    <property type="entry name" value="FLAVODOXIN-LIKE DOMAIN-CONTAINING PROTEIN"/>
    <property type="match status" value="1"/>
</dbReference>
<dbReference type="EMBL" id="QGQD01000069">
    <property type="protein sequence ID" value="TLC99525.1"/>
    <property type="molecule type" value="Genomic_DNA"/>
</dbReference>
<dbReference type="GO" id="GO:0009055">
    <property type="term" value="F:electron transfer activity"/>
    <property type="evidence" value="ECO:0007669"/>
    <property type="project" value="InterPro"/>
</dbReference>
<keyword evidence="2" id="KW-0732">Signal</keyword>
<protein>
    <submittedName>
        <fullName evidence="4">Flavodoxin</fullName>
    </submittedName>
</protein>
<evidence type="ECO:0000256" key="2">
    <source>
        <dbReference type="SAM" id="SignalP"/>
    </source>
</evidence>
<dbReference type="PROSITE" id="PS00201">
    <property type="entry name" value="FLAVODOXIN"/>
    <property type="match status" value="1"/>
</dbReference>
<feature type="chain" id="PRO_5039125903" evidence="2">
    <location>
        <begin position="23"/>
        <end position="260"/>
    </location>
</feature>
<feature type="compositionally biased region" description="Low complexity" evidence="1">
    <location>
        <begin position="22"/>
        <end position="37"/>
    </location>
</feature>
<dbReference type="InterPro" id="IPR029039">
    <property type="entry name" value="Flavoprotein-like_sf"/>
</dbReference>
<dbReference type="Pfam" id="PF12682">
    <property type="entry name" value="Flavodoxin_4"/>
    <property type="match status" value="1"/>
</dbReference>
<feature type="region of interest" description="Disordered" evidence="1">
    <location>
        <begin position="135"/>
        <end position="159"/>
    </location>
</feature>
<dbReference type="GO" id="GO:0016651">
    <property type="term" value="F:oxidoreductase activity, acting on NAD(P)H"/>
    <property type="evidence" value="ECO:0007669"/>
    <property type="project" value="UniProtKB-ARBA"/>
</dbReference>
<comment type="caution">
    <text evidence="4">The sequence shown here is derived from an EMBL/GenBank/DDBJ whole genome shotgun (WGS) entry which is preliminary data.</text>
</comment>
<accession>A0A4U8QC70</accession>
<dbReference type="RefSeq" id="WP_243133066.1">
    <property type="nucleotide sequence ID" value="NZ_QGQD01000069.1"/>
</dbReference>
<evidence type="ECO:0000313" key="4">
    <source>
        <dbReference type="EMBL" id="TLC99525.1"/>
    </source>
</evidence>
<feature type="domain" description="Flavodoxin-like" evidence="3">
    <location>
        <begin position="103"/>
        <end position="260"/>
    </location>
</feature>
<dbReference type="GO" id="GO:0010181">
    <property type="term" value="F:FMN binding"/>
    <property type="evidence" value="ECO:0007669"/>
    <property type="project" value="InterPro"/>
</dbReference>
<feature type="compositionally biased region" description="Basic and acidic residues" evidence="1">
    <location>
        <begin position="144"/>
        <end position="159"/>
    </location>
</feature>
<dbReference type="AlphaFoldDB" id="A0A4U8QC70"/>
<dbReference type="Proteomes" id="UP000306509">
    <property type="component" value="Unassembled WGS sequence"/>
</dbReference>
<organism evidence="4 5">
    <name type="scientific">Robinsoniella peoriensis</name>
    <dbReference type="NCBI Taxonomy" id="180332"/>
    <lineage>
        <taxon>Bacteria</taxon>
        <taxon>Bacillati</taxon>
        <taxon>Bacillota</taxon>
        <taxon>Clostridia</taxon>
        <taxon>Lachnospirales</taxon>
        <taxon>Lachnospiraceae</taxon>
        <taxon>Robinsoniella</taxon>
    </lineage>
</organism>
<dbReference type="SUPFAM" id="SSF52218">
    <property type="entry name" value="Flavoproteins"/>
    <property type="match status" value="1"/>
</dbReference>
<dbReference type="PROSITE" id="PS50902">
    <property type="entry name" value="FLAVODOXIN_LIKE"/>
    <property type="match status" value="1"/>
</dbReference>
<dbReference type="InterPro" id="IPR008254">
    <property type="entry name" value="Flavodoxin/NO_synth"/>
</dbReference>